<accession>A0A841C633</accession>
<name>A0A841C633_9LACT</name>
<dbReference type="Proteomes" id="UP000562464">
    <property type="component" value="Unassembled WGS sequence"/>
</dbReference>
<dbReference type="EMBL" id="JACHHV010000018">
    <property type="protein sequence ID" value="MBB5888263.1"/>
    <property type="molecule type" value="Genomic_DNA"/>
</dbReference>
<dbReference type="SUPFAM" id="SSF51735">
    <property type="entry name" value="NAD(P)-binding Rossmann-fold domains"/>
    <property type="match status" value="1"/>
</dbReference>
<proteinExistence type="predicted"/>
<keyword evidence="2" id="KW-1185">Reference proteome</keyword>
<dbReference type="Gene3D" id="3.40.50.720">
    <property type="entry name" value="NAD(P)-binding Rossmann-like Domain"/>
    <property type="match status" value="1"/>
</dbReference>
<organism evidence="1 2">
    <name type="scientific">Lactovum miscens</name>
    <dbReference type="NCBI Taxonomy" id="190387"/>
    <lineage>
        <taxon>Bacteria</taxon>
        <taxon>Bacillati</taxon>
        <taxon>Bacillota</taxon>
        <taxon>Bacilli</taxon>
        <taxon>Lactobacillales</taxon>
        <taxon>Streptococcaceae</taxon>
        <taxon>Lactovum</taxon>
    </lineage>
</organism>
<comment type="caution">
    <text evidence="1">The sequence shown here is derived from an EMBL/GenBank/DDBJ whole genome shotgun (WGS) entry which is preliminary data.</text>
</comment>
<dbReference type="AlphaFoldDB" id="A0A841C633"/>
<evidence type="ECO:0000313" key="1">
    <source>
        <dbReference type="EMBL" id="MBB5888263.1"/>
    </source>
</evidence>
<reference evidence="1 2" key="1">
    <citation type="submission" date="2020-08" db="EMBL/GenBank/DDBJ databases">
        <title>Genomic Encyclopedia of Type Strains, Phase IV (KMG-IV): sequencing the most valuable type-strain genomes for metagenomic binning, comparative biology and taxonomic classification.</title>
        <authorList>
            <person name="Goeker M."/>
        </authorList>
    </citation>
    <scope>NUCLEOTIDE SEQUENCE [LARGE SCALE GENOMIC DNA]</scope>
    <source>
        <strain evidence="1 2">DSM 14925</strain>
    </source>
</reference>
<protein>
    <submittedName>
        <fullName evidence="1">Malate/lactate dehydrogenase</fullName>
    </submittedName>
</protein>
<evidence type="ECO:0000313" key="2">
    <source>
        <dbReference type="Proteomes" id="UP000562464"/>
    </source>
</evidence>
<dbReference type="InterPro" id="IPR036291">
    <property type="entry name" value="NAD(P)-bd_dom_sf"/>
</dbReference>
<sequence length="238" mass="27399">MSIVTIVGLGDVAEKTILLLADKEQIVFNIITSKEDISELIEMFYIRKHDINRLQVNNWELINQSFIIFITSAHPDSHNFNIRSEMFNINYPIVKKSLDNILLYVSETYDGRIILVTNPTEKILDEFYSETGRYKNLYGIGTMLDTYRYNLLFNANEVVLGIHGEILYKKKDKEFLSSLEMSIINAHVSKICEFSKKATLGCASVMASIVEKVSNEGYLEEDLLLSTFNDRLLKWESD</sequence>
<gene>
    <name evidence="1" type="ORF">HNQ37_001155</name>
</gene>
<dbReference type="RefSeq" id="WP_183540164.1">
    <property type="nucleotide sequence ID" value="NZ_JACHHV010000018.1"/>
</dbReference>